<evidence type="ECO:0000313" key="5">
    <source>
        <dbReference type="Proteomes" id="UP000602284"/>
    </source>
</evidence>
<accession>A0ABS1JEA2</accession>
<comment type="caution">
    <text evidence="4">The sequence shown here is derived from an EMBL/GenBank/DDBJ whole genome shotgun (WGS) entry which is preliminary data.</text>
</comment>
<protein>
    <submittedName>
        <fullName evidence="4">TatD family hydrolase</fullName>
    </submittedName>
</protein>
<dbReference type="GO" id="GO:0016787">
    <property type="term" value="F:hydrolase activity"/>
    <property type="evidence" value="ECO:0007669"/>
    <property type="project" value="UniProtKB-KW"/>
</dbReference>
<name>A0ABS1JEA2_9BACL</name>
<keyword evidence="3 4" id="KW-0378">Hydrolase</keyword>
<dbReference type="InterPro" id="IPR001130">
    <property type="entry name" value="TatD-like"/>
</dbReference>
<gene>
    <name evidence="4" type="ORF">JJB07_18535</name>
</gene>
<dbReference type="PIRSF" id="PIRSF005902">
    <property type="entry name" value="DNase_TatD"/>
    <property type="match status" value="1"/>
</dbReference>
<evidence type="ECO:0000256" key="2">
    <source>
        <dbReference type="ARBA" id="ARBA00022723"/>
    </source>
</evidence>
<dbReference type="Proteomes" id="UP000602284">
    <property type="component" value="Unassembled WGS sequence"/>
</dbReference>
<dbReference type="RefSeq" id="WP_201637566.1">
    <property type="nucleotide sequence ID" value="NZ_JAEQNB010000006.1"/>
</dbReference>
<proteinExistence type="inferred from homology"/>
<keyword evidence="2" id="KW-0479">Metal-binding</keyword>
<dbReference type="CDD" id="cd01310">
    <property type="entry name" value="TatD_DNAse"/>
    <property type="match status" value="1"/>
</dbReference>
<reference evidence="4 5" key="1">
    <citation type="submission" date="2021-01" db="EMBL/GenBank/DDBJ databases">
        <title>Tumebacillus sp. strain ITR2 16S ribosomal RNA gene Genome sequencing and assembly.</title>
        <authorList>
            <person name="Kang M."/>
        </authorList>
    </citation>
    <scope>NUCLEOTIDE SEQUENCE [LARGE SCALE GENOMIC DNA]</scope>
    <source>
        <strain evidence="4 5">ITR2</strain>
    </source>
</reference>
<dbReference type="Gene3D" id="3.20.20.140">
    <property type="entry name" value="Metal-dependent hydrolases"/>
    <property type="match status" value="1"/>
</dbReference>
<dbReference type="InterPro" id="IPR018228">
    <property type="entry name" value="DNase_TatD-rel_CS"/>
</dbReference>
<evidence type="ECO:0000256" key="3">
    <source>
        <dbReference type="ARBA" id="ARBA00022801"/>
    </source>
</evidence>
<comment type="similarity">
    <text evidence="1">Belongs to the metallo-dependent hydrolases superfamily. TatD-type hydrolase family.</text>
</comment>
<dbReference type="Pfam" id="PF01026">
    <property type="entry name" value="TatD_DNase"/>
    <property type="match status" value="1"/>
</dbReference>
<dbReference type="PROSITE" id="PS01091">
    <property type="entry name" value="TATD_3"/>
    <property type="match status" value="1"/>
</dbReference>
<evidence type="ECO:0000313" key="4">
    <source>
        <dbReference type="EMBL" id="MBL0388606.1"/>
    </source>
</evidence>
<organism evidence="4 5">
    <name type="scientific">Tumebacillus amylolyticus</name>
    <dbReference type="NCBI Taxonomy" id="2801339"/>
    <lineage>
        <taxon>Bacteria</taxon>
        <taxon>Bacillati</taxon>
        <taxon>Bacillota</taxon>
        <taxon>Bacilli</taxon>
        <taxon>Bacillales</taxon>
        <taxon>Alicyclobacillaceae</taxon>
        <taxon>Tumebacillus</taxon>
    </lineage>
</organism>
<dbReference type="SUPFAM" id="SSF51556">
    <property type="entry name" value="Metallo-dependent hydrolases"/>
    <property type="match status" value="1"/>
</dbReference>
<dbReference type="PANTHER" id="PTHR46317">
    <property type="entry name" value="HYDROLASE OF PHP SUPERFAMILY-RELATED PROTEIN"/>
    <property type="match status" value="1"/>
</dbReference>
<dbReference type="PANTHER" id="PTHR46317:SF1">
    <property type="entry name" value="HYDROLASE, TATD FAMILY"/>
    <property type="match status" value="1"/>
</dbReference>
<dbReference type="InterPro" id="IPR032466">
    <property type="entry name" value="Metal_Hydrolase"/>
</dbReference>
<dbReference type="EMBL" id="JAEQNB010000006">
    <property type="protein sequence ID" value="MBL0388606.1"/>
    <property type="molecule type" value="Genomic_DNA"/>
</dbReference>
<sequence length="256" mass="28757">MFDAHLHLEMYPDEEIGRLIDLWREGGIEGVVAVSTGLASAYRTLDLQQRFPDFVRAAVGIHPEYPVPPESDVAELLGLIRQERHRLVAIGEVGLPHYEAAKLGTGALEACLELLGVFAETSRELDLPLVLHAVHDKAPLAYETLMSHGVKRAHFHWLKAAPDDLQRIVEAGYYVSLTPDVCHRERDQQLAKSVPLSQLLLETDGPWEHEGPIFGGRPTTPLFLREMVEPVARLKGVTPEELVRRIRENTQTCYRL</sequence>
<evidence type="ECO:0000256" key="1">
    <source>
        <dbReference type="ARBA" id="ARBA00009275"/>
    </source>
</evidence>
<keyword evidence="5" id="KW-1185">Reference proteome</keyword>